<dbReference type="Pfam" id="PF03466">
    <property type="entry name" value="LysR_substrate"/>
    <property type="match status" value="1"/>
</dbReference>
<evidence type="ECO:0000256" key="3">
    <source>
        <dbReference type="ARBA" id="ARBA00023125"/>
    </source>
</evidence>
<dbReference type="PANTHER" id="PTHR30579">
    <property type="entry name" value="TRANSCRIPTIONAL REGULATOR"/>
    <property type="match status" value="1"/>
</dbReference>
<evidence type="ECO:0000256" key="4">
    <source>
        <dbReference type="ARBA" id="ARBA00023163"/>
    </source>
</evidence>
<proteinExistence type="inferred from homology"/>
<dbReference type="RefSeq" id="WP_126126297.1">
    <property type="nucleotide sequence ID" value="NZ_CP034464.1"/>
</dbReference>
<dbReference type="KEGG" id="upv:EJN92_02000"/>
<dbReference type="EMBL" id="CP034464">
    <property type="protein sequence ID" value="AZP10898.1"/>
    <property type="molecule type" value="Genomic_DNA"/>
</dbReference>
<evidence type="ECO:0000313" key="7">
    <source>
        <dbReference type="Proteomes" id="UP000275663"/>
    </source>
</evidence>
<dbReference type="GO" id="GO:0003700">
    <property type="term" value="F:DNA-binding transcription factor activity"/>
    <property type="evidence" value="ECO:0007669"/>
    <property type="project" value="InterPro"/>
</dbReference>
<protein>
    <submittedName>
        <fullName evidence="6">LysR family transcriptional regulator</fullName>
    </submittedName>
</protein>
<dbReference type="Gene3D" id="1.10.10.10">
    <property type="entry name" value="Winged helix-like DNA-binding domain superfamily/Winged helix DNA-binding domain"/>
    <property type="match status" value="1"/>
</dbReference>
<dbReference type="OrthoDB" id="570111at2"/>
<dbReference type="AlphaFoldDB" id="A0A3S9HFL6"/>
<comment type="similarity">
    <text evidence="1">Belongs to the LysR transcriptional regulatory family.</text>
</comment>
<reference evidence="6 7" key="1">
    <citation type="journal article" date="2011" name="Int. J. Syst. Evol. Microbiol.">
        <title>Description of Undibacterium oligocarboniphilum sp. nov., isolated from purified water, and Undibacterium pigrum strain CCUG 49012 as the type strain of Undibacterium parvum sp. nov., and emended descriptions of the genus Undibacterium and the species Undibacterium pigrum.</title>
        <authorList>
            <person name="Eder W."/>
            <person name="Wanner G."/>
            <person name="Ludwig W."/>
            <person name="Busse H.J."/>
            <person name="Ziemke-Kageler F."/>
            <person name="Lang E."/>
        </authorList>
    </citation>
    <scope>NUCLEOTIDE SEQUENCE [LARGE SCALE GENOMIC DNA]</scope>
    <source>
        <strain evidence="6 7">DSM 23061</strain>
    </source>
</reference>
<keyword evidence="7" id="KW-1185">Reference proteome</keyword>
<keyword evidence="3" id="KW-0238">DNA-binding</keyword>
<dbReference type="Gene3D" id="3.40.190.290">
    <property type="match status" value="1"/>
</dbReference>
<dbReference type="PROSITE" id="PS50931">
    <property type="entry name" value="HTH_LYSR"/>
    <property type="match status" value="1"/>
</dbReference>
<dbReference type="GO" id="GO:0003677">
    <property type="term" value="F:DNA binding"/>
    <property type="evidence" value="ECO:0007669"/>
    <property type="project" value="UniProtKB-KW"/>
</dbReference>
<dbReference type="Proteomes" id="UP000275663">
    <property type="component" value="Chromosome"/>
</dbReference>
<dbReference type="InterPro" id="IPR036388">
    <property type="entry name" value="WH-like_DNA-bd_sf"/>
</dbReference>
<evidence type="ECO:0000313" key="6">
    <source>
        <dbReference type="EMBL" id="AZP10898.1"/>
    </source>
</evidence>
<feature type="domain" description="HTH lysR-type" evidence="5">
    <location>
        <begin position="9"/>
        <end position="66"/>
    </location>
</feature>
<dbReference type="InterPro" id="IPR036390">
    <property type="entry name" value="WH_DNA-bd_sf"/>
</dbReference>
<evidence type="ECO:0000259" key="5">
    <source>
        <dbReference type="PROSITE" id="PS50931"/>
    </source>
</evidence>
<gene>
    <name evidence="6" type="ORF">EJN92_02000</name>
</gene>
<dbReference type="InterPro" id="IPR050176">
    <property type="entry name" value="LTTR"/>
</dbReference>
<dbReference type="Pfam" id="PF00126">
    <property type="entry name" value="HTH_1"/>
    <property type="match status" value="1"/>
</dbReference>
<dbReference type="InterPro" id="IPR000847">
    <property type="entry name" value="LysR_HTH_N"/>
</dbReference>
<keyword evidence="4" id="KW-0804">Transcription</keyword>
<dbReference type="InterPro" id="IPR005119">
    <property type="entry name" value="LysR_subst-bd"/>
</dbReference>
<dbReference type="SUPFAM" id="SSF46785">
    <property type="entry name" value="Winged helix' DNA-binding domain"/>
    <property type="match status" value="1"/>
</dbReference>
<dbReference type="SUPFAM" id="SSF53850">
    <property type="entry name" value="Periplasmic binding protein-like II"/>
    <property type="match status" value="1"/>
</dbReference>
<evidence type="ECO:0000256" key="2">
    <source>
        <dbReference type="ARBA" id="ARBA00023015"/>
    </source>
</evidence>
<accession>A0A3S9HFL6</accession>
<name>A0A3S9HFL6_9BURK</name>
<dbReference type="PANTHER" id="PTHR30579:SF3">
    <property type="entry name" value="TRANSCRIPTIONAL REGULATORY PROTEIN"/>
    <property type="match status" value="1"/>
</dbReference>
<sequence length="294" mass="32388">MISKTQYKLSAADLELVLALNRGGTLAAAGERLALDASTVFRSIQRIERGLGQQLFARSRNGYLALELAQVLTAHAEQLERELESARSAAQLVPDQVSGTVRLSTTDTILHGLVAGVLPSLRVAHPLLELEMHTGNELANLTRRDADIALRATKKPPQHLVGKRIGPIRIALFASAKSGIQNLDDVRAQNSAWIAPDDALPEHPSVLWRKKYFPKVQPQYRVSSILTVAEFVAQGVGVGIVPLFLGQHRSELRQITDALDENQTELWLLTHTESRHLRRVSTVFAHLANQLILN</sequence>
<organism evidence="6 7">
    <name type="scientific">Undibacterium parvum</name>
    <dbReference type="NCBI Taxonomy" id="401471"/>
    <lineage>
        <taxon>Bacteria</taxon>
        <taxon>Pseudomonadati</taxon>
        <taxon>Pseudomonadota</taxon>
        <taxon>Betaproteobacteria</taxon>
        <taxon>Burkholderiales</taxon>
        <taxon>Oxalobacteraceae</taxon>
        <taxon>Undibacterium</taxon>
    </lineage>
</organism>
<evidence type="ECO:0000256" key="1">
    <source>
        <dbReference type="ARBA" id="ARBA00009437"/>
    </source>
</evidence>
<keyword evidence="2" id="KW-0805">Transcription regulation</keyword>